<evidence type="ECO:0000313" key="3">
    <source>
        <dbReference type="Proteomes" id="UP000305948"/>
    </source>
</evidence>
<feature type="region of interest" description="Disordered" evidence="1">
    <location>
        <begin position="50"/>
        <end position="69"/>
    </location>
</feature>
<reference evidence="2 3" key="1">
    <citation type="journal article" date="2019" name="Nat. Ecol. Evol.">
        <title>Megaphylogeny resolves global patterns of mushroom evolution.</title>
        <authorList>
            <person name="Varga T."/>
            <person name="Krizsan K."/>
            <person name="Foldi C."/>
            <person name="Dima B."/>
            <person name="Sanchez-Garcia M."/>
            <person name="Sanchez-Ramirez S."/>
            <person name="Szollosi G.J."/>
            <person name="Szarkandi J.G."/>
            <person name="Papp V."/>
            <person name="Albert L."/>
            <person name="Andreopoulos W."/>
            <person name="Angelini C."/>
            <person name="Antonin V."/>
            <person name="Barry K.W."/>
            <person name="Bougher N.L."/>
            <person name="Buchanan P."/>
            <person name="Buyck B."/>
            <person name="Bense V."/>
            <person name="Catcheside P."/>
            <person name="Chovatia M."/>
            <person name="Cooper J."/>
            <person name="Damon W."/>
            <person name="Desjardin D."/>
            <person name="Finy P."/>
            <person name="Geml J."/>
            <person name="Haridas S."/>
            <person name="Hughes K."/>
            <person name="Justo A."/>
            <person name="Karasinski D."/>
            <person name="Kautmanova I."/>
            <person name="Kiss B."/>
            <person name="Kocsube S."/>
            <person name="Kotiranta H."/>
            <person name="LaButti K.M."/>
            <person name="Lechner B.E."/>
            <person name="Liimatainen K."/>
            <person name="Lipzen A."/>
            <person name="Lukacs Z."/>
            <person name="Mihaltcheva S."/>
            <person name="Morgado L.N."/>
            <person name="Niskanen T."/>
            <person name="Noordeloos M.E."/>
            <person name="Ohm R.A."/>
            <person name="Ortiz-Santana B."/>
            <person name="Ovrebo C."/>
            <person name="Racz N."/>
            <person name="Riley R."/>
            <person name="Savchenko A."/>
            <person name="Shiryaev A."/>
            <person name="Soop K."/>
            <person name="Spirin V."/>
            <person name="Szebenyi C."/>
            <person name="Tomsovsky M."/>
            <person name="Tulloss R.E."/>
            <person name="Uehling J."/>
            <person name="Grigoriev I.V."/>
            <person name="Vagvolgyi C."/>
            <person name="Papp T."/>
            <person name="Martin F.M."/>
            <person name="Miettinen O."/>
            <person name="Hibbett D.S."/>
            <person name="Nagy L.G."/>
        </authorList>
    </citation>
    <scope>NUCLEOTIDE SEQUENCE [LARGE SCALE GENOMIC DNA]</scope>
    <source>
        <strain evidence="2 3">OMC1185</strain>
    </source>
</reference>
<dbReference type="AlphaFoldDB" id="A0A5C3MP37"/>
<dbReference type="OrthoDB" id="2976199at2759"/>
<gene>
    <name evidence="2" type="ORF">OE88DRAFT_1667579</name>
</gene>
<sequence length="262" mass="29342">MTEYDYSPEAYQRAMATHNRIKHWVVSQAQSRPQYNNPFQLTRSEAAVRTASPMYASPPSEFPGSPGLFARDLEQRRRGRELTAGRRSASTNTHGYAQPREYRPTQPVRAKTYSLTQTQHPPQSHSTSSSSSPHRSNSLSHSTSSRGRSPTKQSPVVHYPRPIYAYAQAQPQSRQPIIYSSPPQGYYSKTAGVPYVTGGKVVPLPPGQQAYVYPGGNVRVMPSRQQAPATLKKKAAQPFLKRLFTGWGSTASSRDRRRRMSY</sequence>
<evidence type="ECO:0000256" key="1">
    <source>
        <dbReference type="SAM" id="MobiDB-lite"/>
    </source>
</evidence>
<proteinExistence type="predicted"/>
<name>A0A5C3MP37_9AGAM</name>
<keyword evidence="3" id="KW-1185">Reference proteome</keyword>
<organism evidence="2 3">
    <name type="scientific">Heliocybe sulcata</name>
    <dbReference type="NCBI Taxonomy" id="5364"/>
    <lineage>
        <taxon>Eukaryota</taxon>
        <taxon>Fungi</taxon>
        <taxon>Dikarya</taxon>
        <taxon>Basidiomycota</taxon>
        <taxon>Agaricomycotina</taxon>
        <taxon>Agaricomycetes</taxon>
        <taxon>Gloeophyllales</taxon>
        <taxon>Gloeophyllaceae</taxon>
        <taxon>Heliocybe</taxon>
    </lineage>
</organism>
<feature type="region of interest" description="Disordered" evidence="1">
    <location>
        <begin position="78"/>
        <end position="157"/>
    </location>
</feature>
<accession>A0A5C3MP37</accession>
<feature type="compositionally biased region" description="Low complexity" evidence="1">
    <location>
        <begin position="116"/>
        <end position="150"/>
    </location>
</feature>
<evidence type="ECO:0000313" key="2">
    <source>
        <dbReference type="EMBL" id="TFK46545.1"/>
    </source>
</evidence>
<dbReference type="EMBL" id="ML213529">
    <property type="protein sequence ID" value="TFK46545.1"/>
    <property type="molecule type" value="Genomic_DNA"/>
</dbReference>
<protein>
    <submittedName>
        <fullName evidence="2">Uncharacterized protein</fullName>
    </submittedName>
</protein>
<dbReference type="Proteomes" id="UP000305948">
    <property type="component" value="Unassembled WGS sequence"/>
</dbReference>